<reference evidence="2" key="2">
    <citation type="journal article" date="2017" name="Nat. Plants">
        <title>The Aegilops tauschii genome reveals multiple impacts of transposons.</title>
        <authorList>
            <person name="Zhao G."/>
            <person name="Zou C."/>
            <person name="Li K."/>
            <person name="Wang K."/>
            <person name="Li T."/>
            <person name="Gao L."/>
            <person name="Zhang X."/>
            <person name="Wang H."/>
            <person name="Yang Z."/>
            <person name="Liu X."/>
            <person name="Jiang W."/>
            <person name="Mao L."/>
            <person name="Kong X."/>
            <person name="Jiao Y."/>
            <person name="Jia J."/>
        </authorList>
    </citation>
    <scope>NUCLEOTIDE SEQUENCE [LARGE SCALE GENOMIC DNA]</scope>
    <source>
        <strain evidence="2">cv. AL8/78</strain>
    </source>
</reference>
<dbReference type="EnsemblPlants" id="AET1Gv20458200.1">
    <property type="protein sequence ID" value="AET1Gv20458200.1"/>
    <property type="gene ID" value="AET1Gv20458200"/>
</dbReference>
<organism evidence="1 2">
    <name type="scientific">Aegilops tauschii subsp. strangulata</name>
    <name type="common">Goatgrass</name>
    <dbReference type="NCBI Taxonomy" id="200361"/>
    <lineage>
        <taxon>Eukaryota</taxon>
        <taxon>Viridiplantae</taxon>
        <taxon>Streptophyta</taxon>
        <taxon>Embryophyta</taxon>
        <taxon>Tracheophyta</taxon>
        <taxon>Spermatophyta</taxon>
        <taxon>Magnoliopsida</taxon>
        <taxon>Liliopsida</taxon>
        <taxon>Poales</taxon>
        <taxon>Poaceae</taxon>
        <taxon>BOP clade</taxon>
        <taxon>Pooideae</taxon>
        <taxon>Triticodae</taxon>
        <taxon>Triticeae</taxon>
        <taxon>Triticinae</taxon>
        <taxon>Aegilops</taxon>
    </lineage>
</organism>
<sequence length="150" mass="16680">MATNCSLILPCRTERLVRIDHLTARTFGCYRGPIKRPVLGAGRNSPRGSLVYSLSRHWICISYLPSSRNALSSAKRGRTLAIDLSFEPPHAHRNKTRPALDSCNIGQARRPRRDATPASMVTVVAHFIVVIVSTARGCSDCGRSKRNRWL</sequence>
<keyword evidence="2" id="KW-1185">Reference proteome</keyword>
<name>A0A452YLH8_AEGTS</name>
<dbReference type="Gramene" id="AET1Gv20458200.4">
    <property type="protein sequence ID" value="AET1Gv20458200.4"/>
    <property type="gene ID" value="AET1Gv20458200"/>
</dbReference>
<dbReference type="EnsemblPlants" id="AET1Gv20458200.8">
    <property type="protein sequence ID" value="AET1Gv20458200.8"/>
    <property type="gene ID" value="AET1Gv20458200"/>
</dbReference>
<reference evidence="1" key="5">
    <citation type="journal article" date="2021" name="G3 (Bethesda)">
        <title>Aegilops tauschii genome assembly Aet v5.0 features greater sequence contiguity and improved annotation.</title>
        <authorList>
            <person name="Wang L."/>
            <person name="Zhu T."/>
            <person name="Rodriguez J.C."/>
            <person name="Deal K.R."/>
            <person name="Dubcovsky J."/>
            <person name="McGuire P.E."/>
            <person name="Lux T."/>
            <person name="Spannagl M."/>
            <person name="Mayer K.F.X."/>
            <person name="Baldrich P."/>
            <person name="Meyers B.C."/>
            <person name="Huo N."/>
            <person name="Gu Y.Q."/>
            <person name="Zhou H."/>
            <person name="Devos K.M."/>
            <person name="Bennetzen J.L."/>
            <person name="Unver T."/>
            <person name="Budak H."/>
            <person name="Gulick P.J."/>
            <person name="Galiba G."/>
            <person name="Kalapos B."/>
            <person name="Nelson D.R."/>
            <person name="Li P."/>
            <person name="You F.M."/>
            <person name="Luo M.C."/>
            <person name="Dvorak J."/>
        </authorList>
    </citation>
    <scope>NUCLEOTIDE SEQUENCE [LARGE SCALE GENOMIC DNA]</scope>
    <source>
        <strain evidence="1">cv. AL8/78</strain>
    </source>
</reference>
<proteinExistence type="predicted"/>
<dbReference type="AlphaFoldDB" id="A0A452YLH8"/>
<dbReference type="Proteomes" id="UP000015105">
    <property type="component" value="Chromosome 1D"/>
</dbReference>
<accession>A0A452YLH8</accession>
<reference evidence="1" key="4">
    <citation type="submission" date="2019-03" db="UniProtKB">
        <authorList>
            <consortium name="EnsemblPlants"/>
        </authorList>
    </citation>
    <scope>IDENTIFICATION</scope>
</reference>
<protein>
    <submittedName>
        <fullName evidence="1">Uncharacterized protein</fullName>
    </submittedName>
</protein>
<reference evidence="1" key="3">
    <citation type="journal article" date="2017" name="Nature">
        <title>Genome sequence of the progenitor of the wheat D genome Aegilops tauschii.</title>
        <authorList>
            <person name="Luo M.C."/>
            <person name="Gu Y.Q."/>
            <person name="Puiu D."/>
            <person name="Wang H."/>
            <person name="Twardziok S.O."/>
            <person name="Deal K.R."/>
            <person name="Huo N."/>
            <person name="Zhu T."/>
            <person name="Wang L."/>
            <person name="Wang Y."/>
            <person name="McGuire P.E."/>
            <person name="Liu S."/>
            <person name="Long H."/>
            <person name="Ramasamy R.K."/>
            <person name="Rodriguez J.C."/>
            <person name="Van S.L."/>
            <person name="Yuan L."/>
            <person name="Wang Z."/>
            <person name="Xia Z."/>
            <person name="Xiao L."/>
            <person name="Anderson O.D."/>
            <person name="Ouyang S."/>
            <person name="Liang Y."/>
            <person name="Zimin A.V."/>
            <person name="Pertea G."/>
            <person name="Qi P."/>
            <person name="Bennetzen J.L."/>
            <person name="Dai X."/>
            <person name="Dawson M.W."/>
            <person name="Muller H.G."/>
            <person name="Kugler K."/>
            <person name="Rivarola-Duarte L."/>
            <person name="Spannagl M."/>
            <person name="Mayer K.F.X."/>
            <person name="Lu F.H."/>
            <person name="Bevan M.W."/>
            <person name="Leroy P."/>
            <person name="Li P."/>
            <person name="You F.M."/>
            <person name="Sun Q."/>
            <person name="Liu Z."/>
            <person name="Lyons E."/>
            <person name="Wicker T."/>
            <person name="Salzberg S.L."/>
            <person name="Devos K.M."/>
            <person name="Dvorak J."/>
        </authorList>
    </citation>
    <scope>NUCLEOTIDE SEQUENCE [LARGE SCALE GENOMIC DNA]</scope>
    <source>
        <strain evidence="1">cv. AL8/78</strain>
    </source>
</reference>
<dbReference type="Gramene" id="AET1Gv20458200.8">
    <property type="protein sequence ID" value="AET1Gv20458200.8"/>
    <property type="gene ID" value="AET1Gv20458200"/>
</dbReference>
<dbReference type="EnsemblPlants" id="AET1Gv20458200.4">
    <property type="protein sequence ID" value="AET1Gv20458200.4"/>
    <property type="gene ID" value="AET1Gv20458200"/>
</dbReference>
<dbReference type="Gramene" id="AET1Gv20458200.1">
    <property type="protein sequence ID" value="AET1Gv20458200.1"/>
    <property type="gene ID" value="AET1Gv20458200"/>
</dbReference>
<reference evidence="2" key="1">
    <citation type="journal article" date="2014" name="Science">
        <title>Ancient hybridizations among the ancestral genomes of bread wheat.</title>
        <authorList>
            <consortium name="International Wheat Genome Sequencing Consortium,"/>
            <person name="Marcussen T."/>
            <person name="Sandve S.R."/>
            <person name="Heier L."/>
            <person name="Spannagl M."/>
            <person name="Pfeifer M."/>
            <person name="Jakobsen K.S."/>
            <person name="Wulff B.B."/>
            <person name="Steuernagel B."/>
            <person name="Mayer K.F."/>
            <person name="Olsen O.A."/>
        </authorList>
    </citation>
    <scope>NUCLEOTIDE SEQUENCE [LARGE SCALE GENOMIC DNA]</scope>
    <source>
        <strain evidence="2">cv. AL8/78</strain>
    </source>
</reference>
<evidence type="ECO:0000313" key="2">
    <source>
        <dbReference type="Proteomes" id="UP000015105"/>
    </source>
</evidence>
<evidence type="ECO:0000313" key="1">
    <source>
        <dbReference type="EnsemblPlants" id="AET1Gv20458200.1"/>
    </source>
</evidence>